<dbReference type="PROSITE" id="PS51257">
    <property type="entry name" value="PROKAR_LIPOPROTEIN"/>
    <property type="match status" value="1"/>
</dbReference>
<evidence type="ECO:0000256" key="1">
    <source>
        <dbReference type="SAM" id="SignalP"/>
    </source>
</evidence>
<proteinExistence type="predicted"/>
<dbReference type="RefSeq" id="WP_004569407.1">
    <property type="nucleotide sequence ID" value="NZ_CH724148.1"/>
</dbReference>
<reference evidence="2 3" key="1">
    <citation type="submission" date="2006-02" db="EMBL/GenBank/DDBJ databases">
        <authorList>
            <person name="Murray A."/>
            <person name="Staley J."/>
            <person name="Ferriera S."/>
            <person name="Johnson J."/>
            <person name="Kravitz S."/>
            <person name="Halpern A."/>
            <person name="Remington K."/>
            <person name="Beeson K."/>
            <person name="Tran B."/>
            <person name="Rogers Y.-H."/>
            <person name="Friedman R."/>
            <person name="Venter J.C."/>
        </authorList>
    </citation>
    <scope>NUCLEOTIDE SEQUENCE [LARGE SCALE GENOMIC DNA]</scope>
    <source>
        <strain evidence="2 3">23-P</strain>
    </source>
</reference>
<accession>A4BXB8</accession>
<comment type="caution">
    <text evidence="2">The sequence shown here is derived from an EMBL/GenBank/DDBJ whole genome shotgun (WGS) entry which is preliminary data.</text>
</comment>
<protein>
    <submittedName>
        <fullName evidence="2">Uncharacterized protein</fullName>
    </submittedName>
</protein>
<sequence>MKTLKLITVIALIAVFGFTSCQSEESSEVGTNPNANSAASPTASNYKRAAMNDGSNDDFLDGNSCTELLFPLTAAINGQRIVLVTSQDLSLALNTIGKFNDDSDTVTFNFPINVRTSSYSTIVVSNQSDFDALQKDCERAEASGEDAVSCVTINFPMTILTYNIRLEQTGSVVIQSEKQLYVFITDLESDALFSVDYPVSAVLSNGSVLEINSDADFQNAISECTQTEDEEDEAADTATEVEAVLSGATFQVETFVTGGADTASDYADYIFEFTNDLELIAKNNVNIALVDISGTYEVSSETTAFLNINFGSNTAVSALNNDWIVNTYSNTLVTFTSKTDASVTLAFQKI</sequence>
<dbReference type="OrthoDB" id="832379at2"/>
<gene>
    <name evidence="2" type="ORF">PI23P_03907</name>
</gene>
<dbReference type="AlphaFoldDB" id="A4BXB8"/>
<dbReference type="Proteomes" id="UP000003053">
    <property type="component" value="Unassembled WGS sequence"/>
</dbReference>
<dbReference type="eggNOG" id="ENOG502Z9DW">
    <property type="taxonomic scope" value="Bacteria"/>
</dbReference>
<name>A4BXB8_9FLAO</name>
<organism evidence="2 3">
    <name type="scientific">Polaribacter irgensii 23-P</name>
    <dbReference type="NCBI Taxonomy" id="313594"/>
    <lineage>
        <taxon>Bacteria</taxon>
        <taxon>Pseudomonadati</taxon>
        <taxon>Bacteroidota</taxon>
        <taxon>Flavobacteriia</taxon>
        <taxon>Flavobacteriales</taxon>
        <taxon>Flavobacteriaceae</taxon>
    </lineage>
</organism>
<evidence type="ECO:0000313" key="2">
    <source>
        <dbReference type="EMBL" id="EAR13609.1"/>
    </source>
</evidence>
<dbReference type="EMBL" id="AAOG01000001">
    <property type="protein sequence ID" value="EAR13609.1"/>
    <property type="molecule type" value="Genomic_DNA"/>
</dbReference>
<dbReference type="STRING" id="313594.PI23P_03907"/>
<feature type="chain" id="PRO_5002666894" evidence="1">
    <location>
        <begin position="22"/>
        <end position="350"/>
    </location>
</feature>
<keyword evidence="3" id="KW-1185">Reference proteome</keyword>
<evidence type="ECO:0000313" key="3">
    <source>
        <dbReference type="Proteomes" id="UP000003053"/>
    </source>
</evidence>
<feature type="signal peptide" evidence="1">
    <location>
        <begin position="1"/>
        <end position="21"/>
    </location>
</feature>
<dbReference type="HOGENOM" id="CLU_784774_0_0_10"/>
<keyword evidence="1" id="KW-0732">Signal</keyword>